<dbReference type="PANTHER" id="PTHR39267">
    <property type="entry name" value="SURVIVAL MOTOR NEURON-LIKE PROTEIN 1"/>
    <property type="match status" value="1"/>
</dbReference>
<dbReference type="GO" id="GO:0006397">
    <property type="term" value="P:mRNA processing"/>
    <property type="evidence" value="ECO:0007669"/>
    <property type="project" value="UniProtKB-KW"/>
</dbReference>
<feature type="compositionally biased region" description="Basic and acidic residues" evidence="6">
    <location>
        <begin position="73"/>
        <end position="90"/>
    </location>
</feature>
<dbReference type="AlphaFoldDB" id="A0A8T9CAM4"/>
<organism evidence="7 8">
    <name type="scientific">Lachnellula suecica</name>
    <dbReference type="NCBI Taxonomy" id="602035"/>
    <lineage>
        <taxon>Eukaryota</taxon>
        <taxon>Fungi</taxon>
        <taxon>Dikarya</taxon>
        <taxon>Ascomycota</taxon>
        <taxon>Pezizomycotina</taxon>
        <taxon>Leotiomycetes</taxon>
        <taxon>Helotiales</taxon>
        <taxon>Lachnaceae</taxon>
        <taxon>Lachnellula</taxon>
    </lineage>
</organism>
<evidence type="ECO:0000256" key="4">
    <source>
        <dbReference type="ARBA" id="ARBA00023187"/>
    </source>
</evidence>
<accession>A0A8T9CAM4</accession>
<evidence type="ECO:0000256" key="1">
    <source>
        <dbReference type="ARBA" id="ARBA00004123"/>
    </source>
</evidence>
<dbReference type="InterPro" id="IPR040424">
    <property type="entry name" value="Smn1"/>
</dbReference>
<evidence type="ECO:0000256" key="3">
    <source>
        <dbReference type="ARBA" id="ARBA00022664"/>
    </source>
</evidence>
<dbReference type="CDD" id="cd22851">
    <property type="entry name" value="SMN_N"/>
    <property type="match status" value="1"/>
</dbReference>
<reference evidence="7 8" key="1">
    <citation type="submission" date="2018-05" db="EMBL/GenBank/DDBJ databases">
        <title>Genome sequencing and assembly of the regulated plant pathogen Lachnellula willkommii and related sister species for the development of diagnostic species identification markers.</title>
        <authorList>
            <person name="Giroux E."/>
            <person name="Bilodeau G."/>
        </authorList>
    </citation>
    <scope>NUCLEOTIDE SEQUENCE [LARGE SCALE GENOMIC DNA]</scope>
    <source>
        <strain evidence="7 8">CBS 268.59</strain>
    </source>
</reference>
<dbReference type="CDD" id="cd22852">
    <property type="entry name" value="SMN_C"/>
    <property type="match status" value="1"/>
</dbReference>
<gene>
    <name evidence="7" type="primary">smn1</name>
    <name evidence="7" type="ORF">LSUE1_G001214</name>
</gene>
<dbReference type="GO" id="GO:0005634">
    <property type="term" value="C:nucleus"/>
    <property type="evidence" value="ECO:0007669"/>
    <property type="project" value="UniProtKB-SubCell"/>
</dbReference>
<dbReference type="GO" id="GO:0008380">
    <property type="term" value="P:RNA splicing"/>
    <property type="evidence" value="ECO:0007669"/>
    <property type="project" value="UniProtKB-KW"/>
</dbReference>
<evidence type="ECO:0000256" key="6">
    <source>
        <dbReference type="SAM" id="MobiDB-lite"/>
    </source>
</evidence>
<comment type="subcellular location">
    <subcellularLocation>
        <location evidence="1">Nucleus</location>
    </subcellularLocation>
</comment>
<dbReference type="Proteomes" id="UP000469558">
    <property type="component" value="Unassembled WGS sequence"/>
</dbReference>
<feature type="region of interest" description="Disordered" evidence="6">
    <location>
        <begin position="55"/>
        <end position="120"/>
    </location>
</feature>
<keyword evidence="5" id="KW-0539">Nucleus</keyword>
<keyword evidence="3" id="KW-0507">mRNA processing</keyword>
<dbReference type="Pfam" id="PF20635">
    <property type="entry name" value="SMN_YG-box"/>
    <property type="match status" value="1"/>
</dbReference>
<name>A0A8T9CAM4_9HELO</name>
<keyword evidence="4" id="KW-0508">mRNA splicing</keyword>
<evidence type="ECO:0000256" key="5">
    <source>
        <dbReference type="ARBA" id="ARBA00023242"/>
    </source>
</evidence>
<sequence>MASNGNVSHAQMWDDSVLVDSWNDALEEYKQYHSIQARGENAQEVLKAHEKLSNGLGGEVDSEALQVGEQDEQDHQAKENISGEKVDHDTISQGGGSQGKDKQFTADEVPGALEGGPKKGGPLPAHLIGQVHDDNLKNLLMSWYYAGYYTGLYEGQQQGIQAQDRHEN</sequence>
<dbReference type="EMBL" id="QGMK01000469">
    <property type="protein sequence ID" value="TVY81507.1"/>
    <property type="molecule type" value="Genomic_DNA"/>
</dbReference>
<dbReference type="InterPro" id="IPR047313">
    <property type="entry name" value="SMN_C"/>
</dbReference>
<protein>
    <submittedName>
        <fullName evidence="7">Survival motor neuron-like protein</fullName>
    </submittedName>
</protein>
<evidence type="ECO:0000313" key="8">
    <source>
        <dbReference type="Proteomes" id="UP000469558"/>
    </source>
</evidence>
<evidence type="ECO:0000313" key="7">
    <source>
        <dbReference type="EMBL" id="TVY81507.1"/>
    </source>
</evidence>
<comment type="caution">
    <text evidence="7">The sequence shown here is derived from an EMBL/GenBank/DDBJ whole genome shotgun (WGS) entry which is preliminary data.</text>
</comment>
<proteinExistence type="inferred from homology"/>
<comment type="similarity">
    <text evidence="2">Belongs to the SMN family.</text>
</comment>
<evidence type="ECO:0000256" key="2">
    <source>
        <dbReference type="ARBA" id="ARBA00005371"/>
    </source>
</evidence>
<keyword evidence="8" id="KW-1185">Reference proteome</keyword>
<dbReference type="OrthoDB" id="197400at2759"/>
<dbReference type="PANTHER" id="PTHR39267:SF1">
    <property type="entry name" value="SURVIVAL MOTOR NEURON PROTEIN"/>
    <property type="match status" value="1"/>
</dbReference>